<comment type="caution">
    <text evidence="5">The sequence shown here is derived from an EMBL/GenBank/DDBJ whole genome shotgun (WGS) entry which is preliminary data.</text>
</comment>
<comment type="function">
    <text evidence="2 4">Binds together with bS18 to 16S ribosomal RNA.</text>
</comment>
<name>A0ABN2BJF0_9MICO</name>
<dbReference type="Gene3D" id="3.30.70.60">
    <property type="match status" value="1"/>
</dbReference>
<dbReference type="Pfam" id="PF01250">
    <property type="entry name" value="Ribosomal_S6"/>
    <property type="match status" value="1"/>
</dbReference>
<sequence length="121" mass="13966">MRASNAATLLSRRDRDRFRPKEVGYRMRHYEMMIILDGELDERTVQPSLEKFLTVVTKDGGTVDNVDTWGRRRMAYDIKKKSEGIYVVVDFTSTPATAAELDRQLGLNESILRTKILRKDA</sequence>
<evidence type="ECO:0000313" key="5">
    <source>
        <dbReference type="EMBL" id="GAA1541130.1"/>
    </source>
</evidence>
<evidence type="ECO:0000256" key="4">
    <source>
        <dbReference type="HAMAP-Rule" id="MF_00360"/>
    </source>
</evidence>
<dbReference type="NCBIfam" id="TIGR00166">
    <property type="entry name" value="S6"/>
    <property type="match status" value="1"/>
</dbReference>
<dbReference type="PANTHER" id="PTHR21011:SF1">
    <property type="entry name" value="SMALL RIBOSOMAL SUBUNIT PROTEIN BS6M"/>
    <property type="match status" value="1"/>
</dbReference>
<dbReference type="InterPro" id="IPR014717">
    <property type="entry name" value="Transl_elong_EF1B/ribsomal_bS6"/>
</dbReference>
<keyword evidence="4" id="KW-0694">RNA-binding</keyword>
<dbReference type="EMBL" id="BAAANV010000033">
    <property type="protein sequence ID" value="GAA1541130.1"/>
    <property type="molecule type" value="Genomic_DNA"/>
</dbReference>
<comment type="similarity">
    <text evidence="1 4">Belongs to the bacterial ribosomal protein bS6 family.</text>
</comment>
<dbReference type="GO" id="GO:0005840">
    <property type="term" value="C:ribosome"/>
    <property type="evidence" value="ECO:0007669"/>
    <property type="project" value="UniProtKB-KW"/>
</dbReference>
<gene>
    <name evidence="4 5" type="primary">rpsF</name>
    <name evidence="5" type="ORF">GCM10009762_13280</name>
</gene>
<evidence type="ECO:0000313" key="6">
    <source>
        <dbReference type="Proteomes" id="UP001501288"/>
    </source>
</evidence>
<keyword evidence="4 5" id="KW-0689">Ribosomal protein</keyword>
<evidence type="ECO:0000256" key="1">
    <source>
        <dbReference type="ARBA" id="ARBA00009512"/>
    </source>
</evidence>
<reference evidence="5 6" key="1">
    <citation type="journal article" date="2019" name="Int. J. Syst. Evol. Microbiol.">
        <title>The Global Catalogue of Microorganisms (GCM) 10K type strain sequencing project: providing services to taxonomists for standard genome sequencing and annotation.</title>
        <authorList>
            <consortium name="The Broad Institute Genomics Platform"/>
            <consortium name="The Broad Institute Genome Sequencing Center for Infectious Disease"/>
            <person name="Wu L."/>
            <person name="Ma J."/>
        </authorList>
    </citation>
    <scope>NUCLEOTIDE SEQUENCE [LARGE SCALE GENOMIC DNA]</scope>
    <source>
        <strain evidence="5 6">JCM 14588</strain>
    </source>
</reference>
<dbReference type="CDD" id="cd00473">
    <property type="entry name" value="bS6"/>
    <property type="match status" value="1"/>
</dbReference>
<dbReference type="InterPro" id="IPR000529">
    <property type="entry name" value="Ribosomal_bS6"/>
</dbReference>
<proteinExistence type="inferred from homology"/>
<dbReference type="PANTHER" id="PTHR21011">
    <property type="entry name" value="MITOCHONDRIAL 28S RIBOSOMAL PROTEIN S6"/>
    <property type="match status" value="1"/>
</dbReference>
<protein>
    <recommendedName>
        <fullName evidence="3 4">Small ribosomal subunit protein bS6</fullName>
    </recommendedName>
</protein>
<organism evidence="5 6">
    <name type="scientific">Dermacoccus barathri</name>
    <dbReference type="NCBI Taxonomy" id="322601"/>
    <lineage>
        <taxon>Bacteria</taxon>
        <taxon>Bacillati</taxon>
        <taxon>Actinomycetota</taxon>
        <taxon>Actinomycetes</taxon>
        <taxon>Micrococcales</taxon>
        <taxon>Dermacoccaceae</taxon>
        <taxon>Dermacoccus</taxon>
    </lineage>
</organism>
<dbReference type="InterPro" id="IPR020814">
    <property type="entry name" value="Ribosomal_S6_plastid/chlpt"/>
</dbReference>
<keyword evidence="4" id="KW-0699">rRNA-binding</keyword>
<evidence type="ECO:0000256" key="2">
    <source>
        <dbReference type="ARBA" id="ARBA00035104"/>
    </source>
</evidence>
<evidence type="ECO:0000256" key="3">
    <source>
        <dbReference type="ARBA" id="ARBA00035294"/>
    </source>
</evidence>
<dbReference type="InterPro" id="IPR035980">
    <property type="entry name" value="Ribosomal_bS6_sf"/>
</dbReference>
<dbReference type="HAMAP" id="MF_00360">
    <property type="entry name" value="Ribosomal_bS6"/>
    <property type="match status" value="1"/>
</dbReference>
<dbReference type="SUPFAM" id="SSF54995">
    <property type="entry name" value="Ribosomal protein S6"/>
    <property type="match status" value="1"/>
</dbReference>
<dbReference type="Proteomes" id="UP001501288">
    <property type="component" value="Unassembled WGS sequence"/>
</dbReference>
<keyword evidence="4" id="KW-0687">Ribonucleoprotein</keyword>
<keyword evidence="6" id="KW-1185">Reference proteome</keyword>
<accession>A0ABN2BJF0</accession>